<dbReference type="AlphaFoldDB" id="A0AAD5UWJ6"/>
<evidence type="ECO:0000256" key="1">
    <source>
        <dbReference type="ARBA" id="ARBA00010617"/>
    </source>
</evidence>
<sequence>MKRCSERYGSTFQIILGGKAFTVVCDAKGLDSIFRDKNRAFTIHPAHRRIAQAIGGVKQADIVVHLISDRFFPIVTRSLSREGMDRYVPAFNEDLISIVESMADRVRDSSNGRSFPLMTFIGKSMYHSITKAAYGSLYPFETYDDFETCDYDLVLLISRIPFLSRRVIQARQRLSHALGDYVERAWLDGQLKDASPMASEVVSILRDSNLDQSDVGGALFTLTWGMLSNPIRITYWLMVFLLNDADAAAKIREEIDRELRDNFEGDIKRLFAAPYTGVDEHFPLLESAVNETMRIGILQSAIREAHVDTELATESGMVRIRKGELIMTNISGPHMDAANYSDPEVFRPDRFLGEKGRSHMGFGGGRHLCKGKLFAVHVVKMLVILCFDMFDMQIVDALGKSIVGELPPPDPRRSVSVLRPSSQPEIFLHAKIRDKKGRS</sequence>
<dbReference type="GO" id="GO:0016705">
    <property type="term" value="F:oxidoreductase activity, acting on paired donors, with incorporation or reduction of molecular oxygen"/>
    <property type="evidence" value="ECO:0007669"/>
    <property type="project" value="InterPro"/>
</dbReference>
<dbReference type="Pfam" id="PF00067">
    <property type="entry name" value="p450"/>
    <property type="match status" value="1"/>
</dbReference>
<keyword evidence="7" id="KW-1185">Reference proteome</keyword>
<dbReference type="InterPro" id="IPR036396">
    <property type="entry name" value="Cyt_P450_sf"/>
</dbReference>
<dbReference type="PANTHER" id="PTHR24304:SF2">
    <property type="entry name" value="24-HYDROXYCHOLESTEROL 7-ALPHA-HYDROXYLASE"/>
    <property type="match status" value="1"/>
</dbReference>
<evidence type="ECO:0000256" key="5">
    <source>
        <dbReference type="PIRSR" id="PIRSR602401-1"/>
    </source>
</evidence>
<gene>
    <name evidence="6" type="ORF">NLI96_g8928</name>
</gene>
<evidence type="ECO:0008006" key="8">
    <source>
        <dbReference type="Google" id="ProtNLM"/>
    </source>
</evidence>
<dbReference type="GO" id="GO:0008395">
    <property type="term" value="F:steroid hydroxylase activity"/>
    <property type="evidence" value="ECO:0007669"/>
    <property type="project" value="TreeGrafter"/>
</dbReference>
<evidence type="ECO:0000313" key="7">
    <source>
        <dbReference type="Proteomes" id="UP001212997"/>
    </source>
</evidence>
<evidence type="ECO:0000256" key="3">
    <source>
        <dbReference type="ARBA" id="ARBA00022723"/>
    </source>
</evidence>
<dbReference type="InterPro" id="IPR002401">
    <property type="entry name" value="Cyt_P450_E_grp-I"/>
</dbReference>
<dbReference type="Gene3D" id="1.10.630.10">
    <property type="entry name" value="Cytochrome P450"/>
    <property type="match status" value="1"/>
</dbReference>
<proteinExistence type="inferred from homology"/>
<feature type="binding site" description="axial binding residue" evidence="5">
    <location>
        <position position="369"/>
    </location>
    <ligand>
        <name>heme</name>
        <dbReference type="ChEBI" id="CHEBI:30413"/>
    </ligand>
    <ligandPart>
        <name>Fe</name>
        <dbReference type="ChEBI" id="CHEBI:18248"/>
    </ligandPart>
</feature>
<dbReference type="InterPro" id="IPR001128">
    <property type="entry name" value="Cyt_P450"/>
</dbReference>
<evidence type="ECO:0000313" key="6">
    <source>
        <dbReference type="EMBL" id="KAJ3479628.1"/>
    </source>
</evidence>
<reference evidence="6" key="1">
    <citation type="submission" date="2022-07" db="EMBL/GenBank/DDBJ databases">
        <title>Genome Sequence of Physisporinus lineatus.</title>
        <authorList>
            <person name="Buettner E."/>
        </authorList>
    </citation>
    <scope>NUCLEOTIDE SEQUENCE</scope>
    <source>
        <strain evidence="6">VT162</strain>
    </source>
</reference>
<name>A0AAD5UWJ6_9APHY</name>
<keyword evidence="4 5" id="KW-0408">Iron</keyword>
<dbReference type="InterPro" id="IPR050529">
    <property type="entry name" value="CYP450_sterol_14alpha_dmase"/>
</dbReference>
<keyword evidence="2 5" id="KW-0349">Heme</keyword>
<dbReference type="EMBL" id="JANAWD010000427">
    <property type="protein sequence ID" value="KAJ3479628.1"/>
    <property type="molecule type" value="Genomic_DNA"/>
</dbReference>
<organism evidence="6 7">
    <name type="scientific">Meripilus lineatus</name>
    <dbReference type="NCBI Taxonomy" id="2056292"/>
    <lineage>
        <taxon>Eukaryota</taxon>
        <taxon>Fungi</taxon>
        <taxon>Dikarya</taxon>
        <taxon>Basidiomycota</taxon>
        <taxon>Agaricomycotina</taxon>
        <taxon>Agaricomycetes</taxon>
        <taxon>Polyporales</taxon>
        <taxon>Meripilaceae</taxon>
        <taxon>Meripilus</taxon>
    </lineage>
</organism>
<comment type="similarity">
    <text evidence="1">Belongs to the cytochrome P450 family.</text>
</comment>
<evidence type="ECO:0000256" key="4">
    <source>
        <dbReference type="ARBA" id="ARBA00023004"/>
    </source>
</evidence>
<comment type="caution">
    <text evidence="6">The sequence shown here is derived from an EMBL/GenBank/DDBJ whole genome shotgun (WGS) entry which is preliminary data.</text>
</comment>
<dbReference type="Proteomes" id="UP001212997">
    <property type="component" value="Unassembled WGS sequence"/>
</dbReference>
<accession>A0AAD5UWJ6</accession>
<keyword evidence="3 5" id="KW-0479">Metal-binding</keyword>
<dbReference type="SUPFAM" id="SSF48264">
    <property type="entry name" value="Cytochrome P450"/>
    <property type="match status" value="1"/>
</dbReference>
<dbReference type="PRINTS" id="PR00463">
    <property type="entry name" value="EP450I"/>
</dbReference>
<comment type="cofactor">
    <cofactor evidence="5">
        <name>heme</name>
        <dbReference type="ChEBI" id="CHEBI:30413"/>
    </cofactor>
</comment>
<protein>
    <recommendedName>
        <fullName evidence="8">Cytochrome P450</fullName>
    </recommendedName>
</protein>
<dbReference type="GO" id="GO:0005506">
    <property type="term" value="F:iron ion binding"/>
    <property type="evidence" value="ECO:0007669"/>
    <property type="project" value="InterPro"/>
</dbReference>
<evidence type="ECO:0000256" key="2">
    <source>
        <dbReference type="ARBA" id="ARBA00022617"/>
    </source>
</evidence>
<dbReference type="GO" id="GO:0020037">
    <property type="term" value="F:heme binding"/>
    <property type="evidence" value="ECO:0007669"/>
    <property type="project" value="InterPro"/>
</dbReference>
<dbReference type="PANTHER" id="PTHR24304">
    <property type="entry name" value="CYTOCHROME P450 FAMILY 7"/>
    <property type="match status" value="1"/>
</dbReference>